<name>A0A9N7VYG2_PLEPL</name>
<feature type="region of interest" description="Disordered" evidence="1">
    <location>
        <begin position="220"/>
        <end position="263"/>
    </location>
</feature>
<accession>A0A9N7VYG2</accession>
<feature type="compositionally biased region" description="Basic and acidic residues" evidence="1">
    <location>
        <begin position="340"/>
        <end position="355"/>
    </location>
</feature>
<feature type="compositionally biased region" description="Basic residues" evidence="1">
    <location>
        <begin position="36"/>
        <end position="56"/>
    </location>
</feature>
<feature type="compositionally biased region" description="Basic residues" evidence="1">
    <location>
        <begin position="90"/>
        <end position="119"/>
    </location>
</feature>
<feature type="compositionally biased region" description="Acidic residues" evidence="1">
    <location>
        <begin position="61"/>
        <end position="83"/>
    </location>
</feature>
<feature type="region of interest" description="Disordered" evidence="1">
    <location>
        <begin position="333"/>
        <end position="355"/>
    </location>
</feature>
<evidence type="ECO:0000313" key="3">
    <source>
        <dbReference type="Proteomes" id="UP001153269"/>
    </source>
</evidence>
<feature type="compositionally biased region" description="Pro residues" evidence="1">
    <location>
        <begin position="232"/>
        <end position="250"/>
    </location>
</feature>
<comment type="caution">
    <text evidence="2">The sequence shown here is derived from an EMBL/GenBank/DDBJ whole genome shotgun (WGS) entry which is preliminary data.</text>
</comment>
<gene>
    <name evidence="2" type="ORF">PLEPLA_LOCUS48462</name>
</gene>
<reference evidence="2" key="1">
    <citation type="submission" date="2020-03" db="EMBL/GenBank/DDBJ databases">
        <authorList>
            <person name="Weist P."/>
        </authorList>
    </citation>
    <scope>NUCLEOTIDE SEQUENCE</scope>
</reference>
<dbReference type="EMBL" id="CADEAL010004486">
    <property type="protein sequence ID" value="CAB1460611.1"/>
    <property type="molecule type" value="Genomic_DNA"/>
</dbReference>
<dbReference type="Proteomes" id="UP001153269">
    <property type="component" value="Unassembled WGS sequence"/>
</dbReference>
<dbReference type="AlphaFoldDB" id="A0A9N7VYG2"/>
<sequence length="377" mass="41040">MFGPDPLALKFKEVKCVRGGAVCVTRLKTDHYQEKQHRRHRGFGRRMRFRSRSRAAGKHDDDEDDDGGGEEEEEEDEDDDDGSCTDAQSHRRVVISRRRAKGGNYKLRRTGHVVMRKPRNLPPRVALRGKVEEKRRSQPGITVHHHQTLGRGESAQTPRNVPQLTPGNSPGGVQRGGSAPAAGPELSEAAAEELGLTAAPLRVGLFSALTPGAIRHDPLAESETQPLARHLLPPPPLPPSSSSSSPPPHPVRFTTSPSPSRRKHLVRDTLAAFTASPSGNTSARGPSYRPHMGLFVVLAHVARAASSSMPPPRCLLLAASSSLPGMRRCSVAECSSAGGREGERSKETRVREQRKSSESLVSYFERLHSLQLGSLRS</sequence>
<evidence type="ECO:0000256" key="1">
    <source>
        <dbReference type="SAM" id="MobiDB-lite"/>
    </source>
</evidence>
<organism evidence="2 3">
    <name type="scientific">Pleuronectes platessa</name>
    <name type="common">European plaice</name>
    <dbReference type="NCBI Taxonomy" id="8262"/>
    <lineage>
        <taxon>Eukaryota</taxon>
        <taxon>Metazoa</taxon>
        <taxon>Chordata</taxon>
        <taxon>Craniata</taxon>
        <taxon>Vertebrata</taxon>
        <taxon>Euteleostomi</taxon>
        <taxon>Actinopterygii</taxon>
        <taxon>Neopterygii</taxon>
        <taxon>Teleostei</taxon>
        <taxon>Neoteleostei</taxon>
        <taxon>Acanthomorphata</taxon>
        <taxon>Carangaria</taxon>
        <taxon>Pleuronectiformes</taxon>
        <taxon>Pleuronectoidei</taxon>
        <taxon>Pleuronectidae</taxon>
        <taxon>Pleuronectes</taxon>
    </lineage>
</organism>
<proteinExistence type="predicted"/>
<feature type="region of interest" description="Disordered" evidence="1">
    <location>
        <begin position="32"/>
        <end position="185"/>
    </location>
</feature>
<evidence type="ECO:0000313" key="2">
    <source>
        <dbReference type="EMBL" id="CAB1460611.1"/>
    </source>
</evidence>
<keyword evidence="3" id="KW-1185">Reference proteome</keyword>
<feature type="compositionally biased region" description="Polar residues" evidence="1">
    <location>
        <begin position="154"/>
        <end position="168"/>
    </location>
</feature>
<protein>
    <submittedName>
        <fullName evidence="2">Uncharacterized protein</fullName>
    </submittedName>
</protein>